<comment type="catalytic activity">
    <reaction evidence="6">
        <text>L-lysine + H(+) = cadaverine + CO2</text>
        <dbReference type="Rhea" id="RHEA:22352"/>
        <dbReference type="ChEBI" id="CHEBI:15378"/>
        <dbReference type="ChEBI" id="CHEBI:16526"/>
        <dbReference type="ChEBI" id="CHEBI:32551"/>
        <dbReference type="ChEBI" id="CHEBI:58384"/>
        <dbReference type="EC" id="4.1.1.18"/>
    </reaction>
</comment>
<feature type="modified residue" description="N6-(pyridoxal phosphate)lysine" evidence="8">
    <location>
        <position position="367"/>
    </location>
</feature>
<dbReference type="Pfam" id="PF03709">
    <property type="entry name" value="OKR_DC_1_N"/>
    <property type="match status" value="1"/>
</dbReference>
<dbReference type="InterPro" id="IPR005308">
    <property type="entry name" value="OKR_de-COase_N"/>
</dbReference>
<dbReference type="GO" id="GO:0006527">
    <property type="term" value="P:L-arginine catabolic process"/>
    <property type="evidence" value="ECO:0007669"/>
    <property type="project" value="TreeGrafter"/>
</dbReference>
<evidence type="ECO:0000256" key="3">
    <source>
        <dbReference type="ARBA" id="ARBA00022793"/>
    </source>
</evidence>
<keyword evidence="4 8" id="KW-0663">Pyridoxal phosphate</keyword>
<dbReference type="PANTHER" id="PTHR45229">
    <property type="entry name" value="CONSTITUTIVE ORNITHINE DECARBOXYLASE"/>
    <property type="match status" value="1"/>
</dbReference>
<dbReference type="EC" id="4.1.1.18" evidence="7"/>
<evidence type="ECO:0000256" key="5">
    <source>
        <dbReference type="ARBA" id="ARBA00023239"/>
    </source>
</evidence>
<dbReference type="SUPFAM" id="SSF55904">
    <property type="entry name" value="Ornithine decarboxylase C-terminal domain"/>
    <property type="match status" value="1"/>
</dbReference>
<dbReference type="Pfam" id="PF01276">
    <property type="entry name" value="OKR_DC_1"/>
    <property type="match status" value="1"/>
</dbReference>
<accession>A0A506VFZ6</accession>
<dbReference type="InterPro" id="IPR015422">
    <property type="entry name" value="PyrdxlP-dep_Trfase_small"/>
</dbReference>
<dbReference type="NCBIfam" id="NF011929">
    <property type="entry name" value="PRK15400.1"/>
    <property type="match status" value="1"/>
</dbReference>
<evidence type="ECO:0000256" key="7">
    <source>
        <dbReference type="ARBA" id="ARBA00066446"/>
    </source>
</evidence>
<dbReference type="GO" id="GO:0005829">
    <property type="term" value="C:cytosol"/>
    <property type="evidence" value="ECO:0007669"/>
    <property type="project" value="TreeGrafter"/>
</dbReference>
<dbReference type="InterPro" id="IPR015421">
    <property type="entry name" value="PyrdxlP-dep_Trfase_major"/>
</dbReference>
<evidence type="ECO:0000313" key="10">
    <source>
        <dbReference type="EMBL" id="TPW43990.1"/>
    </source>
</evidence>
<dbReference type="EMBL" id="VHQI01000002">
    <property type="protein sequence ID" value="TPW43990.1"/>
    <property type="molecule type" value="Genomic_DNA"/>
</dbReference>
<evidence type="ECO:0000256" key="2">
    <source>
        <dbReference type="ARBA" id="ARBA00010671"/>
    </source>
</evidence>
<gene>
    <name evidence="10" type="ORF">FKM52_05480</name>
</gene>
<dbReference type="InterPro" id="IPR011193">
    <property type="entry name" value="Orn/lys/arg_de-COase"/>
</dbReference>
<dbReference type="GO" id="GO:0008792">
    <property type="term" value="F:arginine decarboxylase activity"/>
    <property type="evidence" value="ECO:0007669"/>
    <property type="project" value="TreeGrafter"/>
</dbReference>
<organism evidence="10 11">
    <name type="scientific">Mixta tenebrionis</name>
    <dbReference type="NCBI Taxonomy" id="2562439"/>
    <lineage>
        <taxon>Bacteria</taxon>
        <taxon>Pseudomonadati</taxon>
        <taxon>Pseudomonadota</taxon>
        <taxon>Gammaproteobacteria</taxon>
        <taxon>Enterobacterales</taxon>
        <taxon>Erwiniaceae</taxon>
        <taxon>Mixta</taxon>
    </lineage>
</organism>
<dbReference type="OrthoDB" id="9761189at2"/>
<dbReference type="InterPro" id="IPR036633">
    <property type="entry name" value="Prn/Lys/Arg_de-COase_C_sf"/>
</dbReference>
<evidence type="ECO:0000256" key="8">
    <source>
        <dbReference type="PIRSR" id="PIRSR009393-1"/>
    </source>
</evidence>
<dbReference type="Proteomes" id="UP000319523">
    <property type="component" value="Unassembled WGS sequence"/>
</dbReference>
<keyword evidence="3" id="KW-0210">Decarboxylase</keyword>
<sequence>MNIIAIMGPHNAFYKDEPMRQLHQALIAEGFEPIYPKDANDLVKLIEHNPRICGVIFDWDEYSLDLCSEINQLNEYLPLYAFINTHSTMDISINEMRMALWFFEYALGVAEDIAQRIRQYTDEYIENITPPLTRALFTYVKEGKYTFCTPGHMAGTAFQKSPVGTLFYDFYGPNTLKADTSISVTELGSLLDHTGPHLEAEEYIARTFGAEQSYMVTNGTSTSNKIVGMYAVPAGSTMLVDRNCHKSLTHLLMMSDIVPIWLKPTRNALGILGGIPKREFTRESIALKVAQTEHAAWPVHAVITNSTYDGLLYNTRYIKETLEVPSIHFDSAWVPYTNFHPIYAGKSGMSGERTPGKVIYETQSPHKLLAAFSQASLIHIKGDYDEQTFNEAYMMHTTTSPNYSIVASIETAAAMLRGNPGRRLINRSVERALHFRREIQRLREESDSWFFDIWQPDGIDEAECWPIQPGEEDWHGFVDADRDHMYLDPIKVTILTPGMSEQGEMAEEGIPAALVAKFLDERGIVVEKTGPYNLLFLFSIGIDKTRAMGLLRGLLDFKRAYDLNLRVKNILPDLYAEDPDFYRNMRIQTLAQGIHRLIRQHDLPRLMLKAFDVLPEMKMTPHQAFQLQVKGEVETVEIDQLIGRVSANMILPYPPGVPLVMPGEMITEASRPVLDFLLMLCAVGRHYPGFETDIHGARLTEEGSYLVRVLKQDEPAIPVGEG</sequence>
<proteinExistence type="inferred from homology"/>
<evidence type="ECO:0000313" key="11">
    <source>
        <dbReference type="Proteomes" id="UP000319523"/>
    </source>
</evidence>
<evidence type="ECO:0000259" key="9">
    <source>
        <dbReference type="PROSITE" id="PS00703"/>
    </source>
</evidence>
<dbReference type="Pfam" id="PF03711">
    <property type="entry name" value="OKR_DC_1_C"/>
    <property type="match status" value="1"/>
</dbReference>
<dbReference type="Gene3D" id="3.40.640.10">
    <property type="entry name" value="Type I PLP-dependent aspartate aminotransferase-like (Major domain)"/>
    <property type="match status" value="1"/>
</dbReference>
<dbReference type="Gene3D" id="3.40.50.2300">
    <property type="match status" value="1"/>
</dbReference>
<dbReference type="CDD" id="cd00615">
    <property type="entry name" value="Orn_deC_like"/>
    <property type="match status" value="1"/>
</dbReference>
<evidence type="ECO:0000256" key="4">
    <source>
        <dbReference type="ARBA" id="ARBA00022898"/>
    </source>
</evidence>
<dbReference type="PIRSF" id="PIRSF009393">
    <property type="entry name" value="Orn_decarb"/>
    <property type="match status" value="1"/>
</dbReference>
<evidence type="ECO:0000256" key="1">
    <source>
        <dbReference type="ARBA" id="ARBA00001933"/>
    </source>
</evidence>
<dbReference type="FunFam" id="3.40.640.10:FF:000008">
    <property type="entry name" value="Lysine decarboxylase, inducible"/>
    <property type="match status" value="1"/>
</dbReference>
<dbReference type="Gene3D" id="3.90.100.10">
    <property type="entry name" value="Orn/Lys/Arg decarboxylase, C-terminal domain"/>
    <property type="match status" value="1"/>
</dbReference>
<protein>
    <recommendedName>
        <fullName evidence="7">lysine decarboxylase</fullName>
        <ecNumber evidence="7">4.1.1.18</ecNumber>
    </recommendedName>
</protein>
<evidence type="ECO:0000256" key="6">
    <source>
        <dbReference type="ARBA" id="ARBA00052461"/>
    </source>
</evidence>
<dbReference type="GO" id="GO:0030170">
    <property type="term" value="F:pyridoxal phosphate binding"/>
    <property type="evidence" value="ECO:0007669"/>
    <property type="project" value="TreeGrafter"/>
</dbReference>
<name>A0A506VFZ6_9GAMM</name>
<dbReference type="PANTHER" id="PTHR45229:SF3">
    <property type="entry name" value="BIODEGRADATIVE ARGININE DECARBOXYLASE"/>
    <property type="match status" value="1"/>
</dbReference>
<dbReference type="RefSeq" id="WP_141175178.1">
    <property type="nucleotide sequence ID" value="NZ_JBHUFX010000032.1"/>
</dbReference>
<dbReference type="Gene3D" id="3.90.1150.10">
    <property type="entry name" value="Aspartate Aminotransferase, domain 1"/>
    <property type="match status" value="1"/>
</dbReference>
<dbReference type="InterPro" id="IPR015424">
    <property type="entry name" value="PyrdxlP-dep_Trfase"/>
</dbReference>
<dbReference type="InterPro" id="IPR008286">
    <property type="entry name" value="Prn/Lys/Arg_de-COase_C"/>
</dbReference>
<reference evidence="10 11" key="1">
    <citation type="submission" date="2019-06" db="EMBL/GenBank/DDBJ databases">
        <authorList>
            <person name="Yang Y."/>
        </authorList>
    </citation>
    <scope>NUCLEOTIDE SEQUENCE [LARGE SCALE GENOMIC DNA]</scope>
    <source>
        <strain evidence="10 11">BIT-26</strain>
    </source>
</reference>
<comment type="cofactor">
    <cofactor evidence="1">
        <name>pyridoxal 5'-phosphate</name>
        <dbReference type="ChEBI" id="CHEBI:597326"/>
    </cofactor>
</comment>
<dbReference type="PROSITE" id="PS00703">
    <property type="entry name" value="OKR_DC_1"/>
    <property type="match status" value="1"/>
</dbReference>
<dbReference type="FunFam" id="3.90.1150.10:FF:000016">
    <property type="entry name" value="Lysine decarboxylase, inducible"/>
    <property type="match status" value="1"/>
</dbReference>
<keyword evidence="11" id="KW-1185">Reference proteome</keyword>
<feature type="domain" description="Orn/Lys/Arg decarboxylases family 1 pyridoxal-P attachment site" evidence="9">
    <location>
        <begin position="362"/>
        <end position="376"/>
    </location>
</feature>
<dbReference type="NCBIfam" id="NF011928">
    <property type="entry name" value="PRK15399.1"/>
    <property type="match status" value="1"/>
</dbReference>
<dbReference type="SUPFAM" id="SSF53383">
    <property type="entry name" value="PLP-dependent transferases"/>
    <property type="match status" value="1"/>
</dbReference>
<dbReference type="GO" id="GO:0008923">
    <property type="term" value="F:lysine decarboxylase activity"/>
    <property type="evidence" value="ECO:0007669"/>
    <property type="project" value="UniProtKB-EC"/>
</dbReference>
<dbReference type="FunFam" id="3.90.100.10:FF:000001">
    <property type="entry name" value="Lysine decarboxylase, inducible"/>
    <property type="match status" value="1"/>
</dbReference>
<dbReference type="InterPro" id="IPR000310">
    <property type="entry name" value="Orn/Lys/Arg_deCO2ase_major_dom"/>
</dbReference>
<dbReference type="AlphaFoldDB" id="A0A506VFZ6"/>
<comment type="similarity">
    <text evidence="2">Belongs to the Orn/Lys/Arg decarboxylase class-I family.</text>
</comment>
<keyword evidence="5" id="KW-0456">Lyase</keyword>
<comment type="caution">
    <text evidence="10">The sequence shown here is derived from an EMBL/GenBank/DDBJ whole genome shotgun (WGS) entry which is preliminary data.</text>
</comment>